<feature type="compositionally biased region" description="Basic and acidic residues" evidence="2">
    <location>
        <begin position="137"/>
        <end position="160"/>
    </location>
</feature>
<organism evidence="3 4">
    <name type="scientific">Amniculicola lignicola CBS 123094</name>
    <dbReference type="NCBI Taxonomy" id="1392246"/>
    <lineage>
        <taxon>Eukaryota</taxon>
        <taxon>Fungi</taxon>
        <taxon>Dikarya</taxon>
        <taxon>Ascomycota</taxon>
        <taxon>Pezizomycotina</taxon>
        <taxon>Dothideomycetes</taxon>
        <taxon>Pleosporomycetidae</taxon>
        <taxon>Pleosporales</taxon>
        <taxon>Amniculicolaceae</taxon>
        <taxon>Amniculicola</taxon>
    </lineage>
</organism>
<feature type="region of interest" description="Disordered" evidence="2">
    <location>
        <begin position="361"/>
        <end position="385"/>
    </location>
</feature>
<name>A0A6A5WMK1_9PLEO</name>
<feature type="region of interest" description="Disordered" evidence="2">
    <location>
        <begin position="137"/>
        <end position="170"/>
    </location>
</feature>
<keyword evidence="4" id="KW-1185">Reference proteome</keyword>
<accession>A0A6A5WMK1</accession>
<keyword evidence="1" id="KW-0175">Coiled coil</keyword>
<feature type="compositionally biased region" description="Polar residues" evidence="2">
    <location>
        <begin position="368"/>
        <end position="380"/>
    </location>
</feature>
<proteinExistence type="predicted"/>
<evidence type="ECO:0000256" key="2">
    <source>
        <dbReference type="SAM" id="MobiDB-lite"/>
    </source>
</evidence>
<gene>
    <name evidence="3" type="ORF">P154DRAFT_532572</name>
</gene>
<dbReference type="AlphaFoldDB" id="A0A6A5WMK1"/>
<evidence type="ECO:0000313" key="3">
    <source>
        <dbReference type="EMBL" id="KAF2003083.1"/>
    </source>
</evidence>
<sequence length="718" mass="78338">MQHLRVGAAVGDMASTNAPLVFPRDKATAITNTLLGTAILPDALRPYAPSIAAVLCGAVTAGLYGYFKCREKEKAKIRRAVFTVIKMVERREDYEKKYKYPEQIYAAMQLEMRDLVGENLSQKQMVKTLKELKRKADENGLLEPARKLTTKKEGTGDHTIESTMATPPTQTASSALDASAVPAITPNRATAAAVEHLRAAATNATPEQSRGAKYLLAAAAIAEASLTASRPAPKLDDGHKEHNGYEDPADIDTGSPTPRLELAVHLNEPESPVVAPAPRSTVANRTARAPYRVSKSSSTRTTSRTILQRTGPTPITAITTRPHRAQSTTAKPSVEPVYRNGVATFSRALEAILEEEIVGTAPGDDVETTQTPQAGSGNTSAKERSFQARAVQRTERTASRAAARPKRTALTAARNEILRRQLEEAEEARRAALQNQEKVKARLAAKQKQKEEAEEARLTALRAQEKVNADLATAIRERQIANERENAAVRERLNFLATGGLFSPPPGFSSLDRADDEVQPGKEDVSELNEEVELMEGSDEVDMLDVEEDEEEEEENMSDEQGMVSELKEEDGPEATIVDPEVEIEKSDEQTPGKSSTTLVGFPIPYSLVEKENPRITQTRQSLSSFDTPLSEAITPMPSMRYPFQFEADLSPIETAYTKRKEQGAAAAIEKFGLSGAIASSGRKYKLKFAAMEIALKEALSFFPVTPSKTTCSSRIEF</sequence>
<feature type="compositionally biased region" description="Polar residues" evidence="2">
    <location>
        <begin position="161"/>
        <end position="170"/>
    </location>
</feature>
<evidence type="ECO:0000313" key="4">
    <source>
        <dbReference type="Proteomes" id="UP000799779"/>
    </source>
</evidence>
<evidence type="ECO:0000256" key="1">
    <source>
        <dbReference type="SAM" id="Coils"/>
    </source>
</evidence>
<feature type="region of interest" description="Disordered" evidence="2">
    <location>
        <begin position="545"/>
        <end position="575"/>
    </location>
</feature>
<dbReference type="EMBL" id="ML977574">
    <property type="protein sequence ID" value="KAF2003083.1"/>
    <property type="molecule type" value="Genomic_DNA"/>
</dbReference>
<feature type="region of interest" description="Disordered" evidence="2">
    <location>
        <begin position="271"/>
        <end position="303"/>
    </location>
</feature>
<feature type="region of interest" description="Disordered" evidence="2">
    <location>
        <begin position="503"/>
        <end position="533"/>
    </location>
</feature>
<feature type="region of interest" description="Disordered" evidence="2">
    <location>
        <begin position="229"/>
        <end position="255"/>
    </location>
</feature>
<feature type="compositionally biased region" description="Basic and acidic residues" evidence="2">
    <location>
        <begin position="233"/>
        <end position="245"/>
    </location>
</feature>
<protein>
    <submittedName>
        <fullName evidence="3">Uncharacterized protein</fullName>
    </submittedName>
</protein>
<feature type="compositionally biased region" description="Acidic residues" evidence="2">
    <location>
        <begin position="545"/>
        <end position="558"/>
    </location>
</feature>
<dbReference type="Proteomes" id="UP000799779">
    <property type="component" value="Unassembled WGS sequence"/>
</dbReference>
<reference evidence="3" key="1">
    <citation type="journal article" date="2020" name="Stud. Mycol.">
        <title>101 Dothideomycetes genomes: a test case for predicting lifestyles and emergence of pathogens.</title>
        <authorList>
            <person name="Haridas S."/>
            <person name="Albert R."/>
            <person name="Binder M."/>
            <person name="Bloem J."/>
            <person name="Labutti K."/>
            <person name="Salamov A."/>
            <person name="Andreopoulos B."/>
            <person name="Baker S."/>
            <person name="Barry K."/>
            <person name="Bills G."/>
            <person name="Bluhm B."/>
            <person name="Cannon C."/>
            <person name="Castanera R."/>
            <person name="Culley D."/>
            <person name="Daum C."/>
            <person name="Ezra D."/>
            <person name="Gonzalez J."/>
            <person name="Henrissat B."/>
            <person name="Kuo A."/>
            <person name="Liang C."/>
            <person name="Lipzen A."/>
            <person name="Lutzoni F."/>
            <person name="Magnuson J."/>
            <person name="Mondo S."/>
            <person name="Nolan M."/>
            <person name="Ohm R."/>
            <person name="Pangilinan J."/>
            <person name="Park H.-J."/>
            <person name="Ramirez L."/>
            <person name="Alfaro M."/>
            <person name="Sun H."/>
            <person name="Tritt A."/>
            <person name="Yoshinaga Y."/>
            <person name="Zwiers L.-H."/>
            <person name="Turgeon B."/>
            <person name="Goodwin S."/>
            <person name="Spatafora J."/>
            <person name="Crous P."/>
            <person name="Grigoriev I."/>
        </authorList>
    </citation>
    <scope>NUCLEOTIDE SEQUENCE</scope>
    <source>
        <strain evidence="3">CBS 123094</strain>
    </source>
</reference>
<feature type="coiled-coil region" evidence="1">
    <location>
        <begin position="408"/>
        <end position="466"/>
    </location>
</feature>